<feature type="transmembrane region" description="Helical" evidence="8">
    <location>
        <begin position="101"/>
        <end position="134"/>
    </location>
</feature>
<feature type="transmembrane region" description="Helical" evidence="8">
    <location>
        <begin position="5"/>
        <end position="24"/>
    </location>
</feature>
<evidence type="ECO:0000256" key="6">
    <source>
        <dbReference type="ARBA" id="ARBA00023136"/>
    </source>
</evidence>
<evidence type="ECO:0000313" key="10">
    <source>
        <dbReference type="Proteomes" id="UP000254502"/>
    </source>
</evidence>
<dbReference type="AlphaFoldDB" id="A0A380DQY6"/>
<keyword evidence="5 8" id="KW-1133">Transmembrane helix</keyword>
<evidence type="ECO:0000256" key="3">
    <source>
        <dbReference type="ARBA" id="ARBA00022475"/>
    </source>
</evidence>
<evidence type="ECO:0000256" key="5">
    <source>
        <dbReference type="ARBA" id="ARBA00022989"/>
    </source>
</evidence>
<evidence type="ECO:0000256" key="4">
    <source>
        <dbReference type="ARBA" id="ARBA00022692"/>
    </source>
</evidence>
<keyword evidence="6 8" id="KW-0472">Membrane</keyword>
<accession>A0A380DQY6</accession>
<feature type="transmembrane region" description="Helical" evidence="8">
    <location>
        <begin position="63"/>
        <end position="81"/>
    </location>
</feature>
<comment type="subcellular location">
    <subcellularLocation>
        <location evidence="1">Cell membrane</location>
        <topology evidence="1">Multi-pass membrane protein</topology>
    </subcellularLocation>
</comment>
<name>A0A380DQY6_STAAU</name>
<dbReference type="PANTHER" id="PTHR30354">
    <property type="entry name" value="GNT FAMILY GLUCONATE TRANSPORTER"/>
    <property type="match status" value="1"/>
</dbReference>
<evidence type="ECO:0000256" key="2">
    <source>
        <dbReference type="ARBA" id="ARBA00022448"/>
    </source>
</evidence>
<evidence type="ECO:0000256" key="7">
    <source>
        <dbReference type="ARBA" id="ARBA00049663"/>
    </source>
</evidence>
<gene>
    <name evidence="9" type="primary">gntP_1</name>
    <name evidence="9" type="ORF">NCTC5664_01297</name>
</gene>
<dbReference type="EMBL" id="UHAQ01000002">
    <property type="protein sequence ID" value="SUK43549.1"/>
    <property type="molecule type" value="Genomic_DNA"/>
</dbReference>
<dbReference type="GO" id="GO:0015128">
    <property type="term" value="F:gluconate transmembrane transporter activity"/>
    <property type="evidence" value="ECO:0007669"/>
    <property type="project" value="InterPro"/>
</dbReference>
<protein>
    <submittedName>
        <fullName evidence="9">Gluconate permease</fullName>
    </submittedName>
</protein>
<organism evidence="9 10">
    <name type="scientific">Staphylococcus aureus</name>
    <dbReference type="NCBI Taxonomy" id="1280"/>
    <lineage>
        <taxon>Bacteria</taxon>
        <taxon>Bacillati</taxon>
        <taxon>Bacillota</taxon>
        <taxon>Bacilli</taxon>
        <taxon>Bacillales</taxon>
        <taxon>Staphylococcaceae</taxon>
        <taxon>Staphylococcus</taxon>
    </lineage>
</organism>
<sequence length="198" mass="21726">MFNEIWPLISVVLGIAILLVLIIGFKLNTFISLIITSMITALMLGIPLTKIMETIEKGMGSTLGHIALIFGLGAILGKLLADGGGATRIADTLIQKFGQKHVQWAMLVAAFIVGIALFFEVGLVLLIPLVFTVAKRANISVLKLGLPMVTALSSDTWLFTTTSRTGSHRKRIKGECRRCITIRYDYCHSSYTHCRTYI</sequence>
<dbReference type="Proteomes" id="UP000254502">
    <property type="component" value="Unassembled WGS sequence"/>
</dbReference>
<dbReference type="GO" id="GO:0005886">
    <property type="term" value="C:plasma membrane"/>
    <property type="evidence" value="ECO:0007669"/>
    <property type="project" value="UniProtKB-SubCell"/>
</dbReference>
<evidence type="ECO:0000256" key="8">
    <source>
        <dbReference type="SAM" id="Phobius"/>
    </source>
</evidence>
<keyword evidence="3" id="KW-1003">Cell membrane</keyword>
<evidence type="ECO:0000313" key="9">
    <source>
        <dbReference type="EMBL" id="SUK43549.1"/>
    </source>
</evidence>
<feature type="transmembrane region" description="Helical" evidence="8">
    <location>
        <begin position="30"/>
        <end position="51"/>
    </location>
</feature>
<dbReference type="InterPro" id="IPR003474">
    <property type="entry name" value="Glcn_transporter"/>
</dbReference>
<dbReference type="Pfam" id="PF02447">
    <property type="entry name" value="GntP_permease"/>
    <property type="match status" value="1"/>
</dbReference>
<keyword evidence="4 8" id="KW-0812">Transmembrane</keyword>
<dbReference type="PANTHER" id="PTHR30354:SF22">
    <property type="entry name" value="HIGH-AFFINITY GLUCONATE TRANSPORTER"/>
    <property type="match status" value="1"/>
</dbReference>
<reference evidence="9 10" key="1">
    <citation type="submission" date="2018-06" db="EMBL/GenBank/DDBJ databases">
        <authorList>
            <consortium name="Pathogen Informatics"/>
            <person name="Doyle S."/>
        </authorList>
    </citation>
    <scope>NUCLEOTIDE SEQUENCE [LARGE SCALE GENOMIC DNA]</scope>
    <source>
        <strain evidence="9 10">NCTC5664</strain>
    </source>
</reference>
<comment type="similarity">
    <text evidence="7">Belongs to the GntP permease family.</text>
</comment>
<evidence type="ECO:0000256" key="1">
    <source>
        <dbReference type="ARBA" id="ARBA00004651"/>
    </source>
</evidence>
<keyword evidence="2" id="KW-0813">Transport</keyword>
<proteinExistence type="inferred from homology"/>